<sequence>MIKSLEKKGLIDSKGNDINYPTDMHSFLKIIKEEQQLYDIVFKELIRQVTIQMNERGELLSYLRKRYSNMFSKIPEHILNIHTELIAQRKISERLATELVRSKKVILKLIKEIDEIKIHDQEISKQAEKAQNKLLNILTESDGNDLVLEEYQKLYRMQRNRLEENNKLTENEKRTWTNLAITLALRIGKEHGFTEIIQLQSYCNTRLFSSIQIISFTNEEKVKFLNELDKKIDVWTHELIDLSHSIIEEDENNIEVLTKLAHEITLVQNNFEFINDTDNETEFSKNVNMFDISVLIKSLNDWINMTTQVSTRFTSEKDTIVIEKIKLSKTNSQEWCEYAYNYLKILKKSPNGKRFDIITDKLNIIIKLIEEWYLKLEIRVTGEDGVASQVISLQNQVEDRYNIMKSKGSISKLSNQDKNVLNGYLNQWQTEINSILSNLRVSSKSDMTKVPKNITTWISNIRELLNSDYEFQKEENEKLNQKMLSWMANVLAQISVDTSSPLDNNEKELVQLLQEINHFNTTLKDCENYIDKKKIMKKLKN</sequence>
<feature type="coiled-coil region" evidence="1">
    <location>
        <begin position="462"/>
        <end position="522"/>
    </location>
</feature>
<dbReference type="PANTHER" id="PTHR23052:SF1">
    <property type="entry name" value="AXONEMAL DYNEIN LIGHT CHAIN DOMAIN-CONTAINING PROTEIN 1"/>
    <property type="match status" value="1"/>
</dbReference>
<keyword evidence="1" id="KW-0175">Coiled coil</keyword>
<keyword evidence="3" id="KW-1185">Reference proteome</keyword>
<dbReference type="EMBL" id="MCOG01000142">
    <property type="protein sequence ID" value="ORY37533.1"/>
    <property type="molecule type" value="Genomic_DNA"/>
</dbReference>
<dbReference type="PANTHER" id="PTHR23052">
    <property type="entry name" value="AXONEMAL DYNEIN LIGHT CHAIN DOMAIN-CONTAINING PROTEIN 1"/>
    <property type="match status" value="1"/>
</dbReference>
<evidence type="ECO:0000313" key="2">
    <source>
        <dbReference type="EMBL" id="ORY37533.1"/>
    </source>
</evidence>
<dbReference type="Proteomes" id="UP000193920">
    <property type="component" value="Unassembled WGS sequence"/>
</dbReference>
<evidence type="ECO:0000256" key="1">
    <source>
        <dbReference type="SAM" id="Coils"/>
    </source>
</evidence>
<feature type="coiled-coil region" evidence="1">
    <location>
        <begin position="148"/>
        <end position="179"/>
    </location>
</feature>
<name>A0A1Y2BS34_9FUNG</name>
<dbReference type="OrthoDB" id="1927454at2759"/>
<accession>A0A1Y2BS34</accession>
<protein>
    <submittedName>
        <fullName evidence="2">Uncharacterized protein</fullName>
    </submittedName>
</protein>
<dbReference type="InterPro" id="IPR052845">
    <property type="entry name" value="Axonemal_dynein_LC_domain"/>
</dbReference>
<dbReference type="STRING" id="1754190.A0A1Y2BS34"/>
<reference evidence="2 3" key="1">
    <citation type="submission" date="2016-08" db="EMBL/GenBank/DDBJ databases">
        <title>A Parts List for Fungal Cellulosomes Revealed by Comparative Genomics.</title>
        <authorList>
            <consortium name="DOE Joint Genome Institute"/>
            <person name="Haitjema C.H."/>
            <person name="Gilmore S.P."/>
            <person name="Henske J.K."/>
            <person name="Solomon K.V."/>
            <person name="De Groot R."/>
            <person name="Kuo A."/>
            <person name="Mondo S.J."/>
            <person name="Salamov A.A."/>
            <person name="Labutti K."/>
            <person name="Zhao Z."/>
            <person name="Chiniquy J."/>
            <person name="Barry K."/>
            <person name="Brewer H.M."/>
            <person name="Purvine S.O."/>
            <person name="Wright A.T."/>
            <person name="Boxma B."/>
            <person name="Van Alen T."/>
            <person name="Hackstein J.H."/>
            <person name="Baker S.E."/>
            <person name="Grigoriev I.V."/>
            <person name="O'Malley M.A."/>
        </authorList>
    </citation>
    <scope>NUCLEOTIDE SEQUENCE [LARGE SCALE GENOMIC DNA]</scope>
    <source>
        <strain evidence="2 3">G1</strain>
    </source>
</reference>
<proteinExistence type="predicted"/>
<comment type="caution">
    <text evidence="2">The sequence shown here is derived from an EMBL/GenBank/DDBJ whole genome shotgun (WGS) entry which is preliminary data.</text>
</comment>
<evidence type="ECO:0000313" key="3">
    <source>
        <dbReference type="Proteomes" id="UP000193920"/>
    </source>
</evidence>
<dbReference type="AlphaFoldDB" id="A0A1Y2BS34"/>
<organism evidence="2 3">
    <name type="scientific">Neocallimastix californiae</name>
    <dbReference type="NCBI Taxonomy" id="1754190"/>
    <lineage>
        <taxon>Eukaryota</taxon>
        <taxon>Fungi</taxon>
        <taxon>Fungi incertae sedis</taxon>
        <taxon>Chytridiomycota</taxon>
        <taxon>Chytridiomycota incertae sedis</taxon>
        <taxon>Neocallimastigomycetes</taxon>
        <taxon>Neocallimastigales</taxon>
        <taxon>Neocallimastigaceae</taxon>
        <taxon>Neocallimastix</taxon>
    </lineage>
</organism>
<gene>
    <name evidence="2" type="ORF">LY90DRAFT_523913</name>
</gene>